<dbReference type="SUPFAM" id="SSF52283">
    <property type="entry name" value="Formate/glycerate dehydrogenase catalytic domain-like"/>
    <property type="match status" value="1"/>
</dbReference>
<keyword evidence="2" id="KW-0520">NAD</keyword>
<dbReference type="Pfam" id="PF00389">
    <property type="entry name" value="2-Hacid_dh"/>
    <property type="match status" value="1"/>
</dbReference>
<evidence type="ECO:0000259" key="5">
    <source>
        <dbReference type="Pfam" id="PF02826"/>
    </source>
</evidence>
<proteinExistence type="inferred from homology"/>
<dbReference type="CDD" id="cd12156">
    <property type="entry name" value="HPPR"/>
    <property type="match status" value="1"/>
</dbReference>
<sequence>MTPILVITHLPDRHLAQARERYEIIYAPDRESRAKAVAEHGHRIRAALTIGSIGLTGEEIAAMPKLELISALGVGYELIDLDAARARGIALSNGAFTNDRTVADHAFALLLAIVRQIPLRDRTTRQGAWRTGVRPPPQVSGKRLGILGMGAIGGQIARRAAGFDLEVGYHNRRPRADSPHAYFDSPAALAAWCDYLIVATPGGAGTRHLVDAEVLRALGPKGYLVNISRGSVVDGEALAAALRDDAIAGAGIDVFDVEPPTPAILASLDKAVLSPHLAGSSPESQDAMVDRWLDNVARHFSGQPLTTPI</sequence>
<feature type="domain" description="D-isomer specific 2-hydroxyacid dehydrogenase NAD-binding" evidence="5">
    <location>
        <begin position="107"/>
        <end position="278"/>
    </location>
</feature>
<dbReference type="InterPro" id="IPR036291">
    <property type="entry name" value="NAD(P)-bd_dom_sf"/>
</dbReference>
<dbReference type="PROSITE" id="PS00065">
    <property type="entry name" value="D_2_HYDROXYACID_DH_1"/>
    <property type="match status" value="1"/>
</dbReference>
<dbReference type="PANTHER" id="PTHR10996:SF178">
    <property type="entry name" value="2-HYDROXYACID DEHYDROGENASE YGL185C-RELATED"/>
    <property type="match status" value="1"/>
</dbReference>
<protein>
    <submittedName>
        <fullName evidence="6">2-hydroxyacid dehydrogenase</fullName>
    </submittedName>
</protein>
<keyword evidence="1 3" id="KW-0560">Oxidoreductase</keyword>
<evidence type="ECO:0000256" key="2">
    <source>
        <dbReference type="ARBA" id="ARBA00023027"/>
    </source>
</evidence>
<evidence type="ECO:0000313" key="7">
    <source>
        <dbReference type="Proteomes" id="UP001501671"/>
    </source>
</evidence>
<keyword evidence="7" id="KW-1185">Reference proteome</keyword>
<dbReference type="PANTHER" id="PTHR10996">
    <property type="entry name" value="2-HYDROXYACID DEHYDROGENASE-RELATED"/>
    <property type="match status" value="1"/>
</dbReference>
<gene>
    <name evidence="6" type="ORF">GCM10023144_28070</name>
</gene>
<feature type="domain" description="D-isomer specific 2-hydroxyacid dehydrogenase catalytic" evidence="4">
    <location>
        <begin position="5"/>
        <end position="308"/>
    </location>
</feature>
<evidence type="ECO:0000256" key="1">
    <source>
        <dbReference type="ARBA" id="ARBA00023002"/>
    </source>
</evidence>
<organism evidence="6 7">
    <name type="scientific">Pigmentiphaga soli</name>
    <dbReference type="NCBI Taxonomy" id="1007095"/>
    <lineage>
        <taxon>Bacteria</taxon>
        <taxon>Pseudomonadati</taxon>
        <taxon>Pseudomonadota</taxon>
        <taxon>Betaproteobacteria</taxon>
        <taxon>Burkholderiales</taxon>
        <taxon>Alcaligenaceae</taxon>
        <taxon>Pigmentiphaga</taxon>
    </lineage>
</organism>
<comment type="similarity">
    <text evidence="3">Belongs to the D-isomer specific 2-hydroxyacid dehydrogenase family.</text>
</comment>
<dbReference type="SUPFAM" id="SSF51735">
    <property type="entry name" value="NAD(P)-binding Rossmann-fold domains"/>
    <property type="match status" value="1"/>
</dbReference>
<reference evidence="7" key="1">
    <citation type="journal article" date="2019" name="Int. J. Syst. Evol. Microbiol.">
        <title>The Global Catalogue of Microorganisms (GCM) 10K type strain sequencing project: providing services to taxonomists for standard genome sequencing and annotation.</title>
        <authorList>
            <consortium name="The Broad Institute Genomics Platform"/>
            <consortium name="The Broad Institute Genome Sequencing Center for Infectious Disease"/>
            <person name="Wu L."/>
            <person name="Ma J."/>
        </authorList>
    </citation>
    <scope>NUCLEOTIDE SEQUENCE [LARGE SCALE GENOMIC DNA]</scope>
    <source>
        <strain evidence="7">JCM 17666</strain>
    </source>
</reference>
<dbReference type="InterPro" id="IPR006139">
    <property type="entry name" value="D-isomer_2_OHA_DH_cat_dom"/>
</dbReference>
<dbReference type="Proteomes" id="UP001501671">
    <property type="component" value="Unassembled WGS sequence"/>
</dbReference>
<evidence type="ECO:0000313" key="6">
    <source>
        <dbReference type="EMBL" id="GAA4335155.1"/>
    </source>
</evidence>
<name>A0ABP8H6P7_9BURK</name>
<dbReference type="EMBL" id="BAABFO010000013">
    <property type="protein sequence ID" value="GAA4335155.1"/>
    <property type="molecule type" value="Genomic_DNA"/>
</dbReference>
<dbReference type="InterPro" id="IPR050223">
    <property type="entry name" value="D-isomer_2-hydroxyacid_DH"/>
</dbReference>
<dbReference type="InterPro" id="IPR006140">
    <property type="entry name" value="D-isomer_DH_NAD-bd"/>
</dbReference>
<dbReference type="RefSeq" id="WP_345250479.1">
    <property type="nucleotide sequence ID" value="NZ_BAABFO010000013.1"/>
</dbReference>
<dbReference type="Gene3D" id="3.40.50.720">
    <property type="entry name" value="NAD(P)-binding Rossmann-like Domain"/>
    <property type="match status" value="2"/>
</dbReference>
<evidence type="ECO:0000256" key="3">
    <source>
        <dbReference type="RuleBase" id="RU003719"/>
    </source>
</evidence>
<evidence type="ECO:0000259" key="4">
    <source>
        <dbReference type="Pfam" id="PF00389"/>
    </source>
</evidence>
<accession>A0ABP8H6P7</accession>
<comment type="caution">
    <text evidence="6">The sequence shown here is derived from an EMBL/GenBank/DDBJ whole genome shotgun (WGS) entry which is preliminary data.</text>
</comment>
<dbReference type="InterPro" id="IPR029752">
    <property type="entry name" value="D-isomer_DH_CS1"/>
</dbReference>
<dbReference type="Pfam" id="PF02826">
    <property type="entry name" value="2-Hacid_dh_C"/>
    <property type="match status" value="1"/>
</dbReference>